<comment type="caution">
    <text evidence="1">The sequence shown here is derived from an EMBL/GenBank/DDBJ whole genome shotgun (WGS) entry which is preliminary data.</text>
</comment>
<dbReference type="RefSeq" id="WP_063368221.1">
    <property type="nucleotide sequence ID" value="NZ_AUYC01000030.1"/>
</dbReference>
<reference evidence="1 2" key="1">
    <citation type="submission" date="2013-07" db="EMBL/GenBank/DDBJ databases">
        <title>Comparative Genomic and Metabolomic Analysis of Twelve Strains of Pseudoalteromonas luteoviolacea.</title>
        <authorList>
            <person name="Vynne N.G."/>
            <person name="Mansson M."/>
            <person name="Gram L."/>
        </authorList>
    </citation>
    <scope>NUCLEOTIDE SEQUENCE [LARGE SCALE GENOMIC DNA]</scope>
    <source>
        <strain evidence="1 2">CPMOR-1</strain>
    </source>
</reference>
<dbReference type="EMBL" id="AUYC01000030">
    <property type="protein sequence ID" value="KZN62815.1"/>
    <property type="molecule type" value="Genomic_DNA"/>
</dbReference>
<evidence type="ECO:0008006" key="3">
    <source>
        <dbReference type="Google" id="ProtNLM"/>
    </source>
</evidence>
<gene>
    <name evidence="1" type="ORF">N473_18040</name>
</gene>
<protein>
    <recommendedName>
        <fullName evidence="3">Lipoprotein</fullName>
    </recommendedName>
</protein>
<sequence length="193" mass="21444">MKYVIALSLSFIILTGCKSPEGLAPVSNIKSGVAKEGTLANTQLILDAKVGLEKIVGATINDAELLKFVIQQPIGKAGARSWREMWVIKKSNNTSQYLLTFKEVGLGSASFEIKQMGKRSAMNDCPQSVSDFKQGQTNLFIKGCLGEPDNINQNPDGRYIYFYYRPKGVVLTYLFNSENELIKFKAYQEKNKA</sequence>
<dbReference type="PATRIC" id="fig|1365248.3.peg.2660"/>
<evidence type="ECO:0000313" key="1">
    <source>
        <dbReference type="EMBL" id="KZN62815.1"/>
    </source>
</evidence>
<proteinExistence type="predicted"/>
<dbReference type="PROSITE" id="PS51257">
    <property type="entry name" value="PROKAR_LIPOPROTEIN"/>
    <property type="match status" value="1"/>
</dbReference>
<accession>A0A167KHR0</accession>
<dbReference type="Proteomes" id="UP000076486">
    <property type="component" value="Unassembled WGS sequence"/>
</dbReference>
<dbReference type="AlphaFoldDB" id="A0A167KHR0"/>
<evidence type="ECO:0000313" key="2">
    <source>
        <dbReference type="Proteomes" id="UP000076486"/>
    </source>
</evidence>
<organism evidence="1 2">
    <name type="scientific">Pseudoalteromonas luteoviolacea CPMOR-1</name>
    <dbReference type="NCBI Taxonomy" id="1365248"/>
    <lineage>
        <taxon>Bacteria</taxon>
        <taxon>Pseudomonadati</taxon>
        <taxon>Pseudomonadota</taxon>
        <taxon>Gammaproteobacteria</taxon>
        <taxon>Alteromonadales</taxon>
        <taxon>Pseudoalteromonadaceae</taxon>
        <taxon>Pseudoalteromonas</taxon>
    </lineage>
</organism>
<name>A0A167KHR0_9GAMM</name>